<dbReference type="SUPFAM" id="SSF52833">
    <property type="entry name" value="Thioredoxin-like"/>
    <property type="match status" value="1"/>
</dbReference>
<gene>
    <name evidence="4" type="ORF">ACFSRY_09295</name>
</gene>
<proteinExistence type="predicted"/>
<dbReference type="Gene3D" id="3.40.30.10">
    <property type="entry name" value="Glutaredoxin"/>
    <property type="match status" value="1"/>
</dbReference>
<dbReference type="Proteomes" id="UP001597544">
    <property type="component" value="Unassembled WGS sequence"/>
</dbReference>
<dbReference type="InterPro" id="IPR017937">
    <property type="entry name" value="Thioredoxin_CS"/>
</dbReference>
<dbReference type="PROSITE" id="PS51352">
    <property type="entry name" value="THIOREDOXIN_2"/>
    <property type="match status" value="1"/>
</dbReference>
<protein>
    <submittedName>
        <fullName evidence="4">Thioredoxin family protein</fullName>
    </submittedName>
</protein>
<evidence type="ECO:0000259" key="3">
    <source>
        <dbReference type="PROSITE" id="PS51352"/>
    </source>
</evidence>
<accession>A0ABW5ILF6</accession>
<name>A0ABW5ILF6_9BACT</name>
<reference evidence="5" key="1">
    <citation type="journal article" date="2019" name="Int. J. Syst. Evol. Microbiol.">
        <title>The Global Catalogue of Microorganisms (GCM) 10K type strain sequencing project: providing services to taxonomists for standard genome sequencing and annotation.</title>
        <authorList>
            <consortium name="The Broad Institute Genomics Platform"/>
            <consortium name="The Broad Institute Genome Sequencing Center for Infectious Disease"/>
            <person name="Wu L."/>
            <person name="Ma J."/>
        </authorList>
    </citation>
    <scope>NUCLEOTIDE SEQUENCE [LARGE SCALE GENOMIC DNA]</scope>
    <source>
        <strain evidence="5">KCTC 42498</strain>
    </source>
</reference>
<dbReference type="PROSITE" id="PS00194">
    <property type="entry name" value="THIOREDOXIN_1"/>
    <property type="match status" value="1"/>
</dbReference>
<dbReference type="InterPro" id="IPR013766">
    <property type="entry name" value="Thioredoxin_domain"/>
</dbReference>
<dbReference type="Pfam" id="PF00085">
    <property type="entry name" value="Thioredoxin"/>
    <property type="match status" value="1"/>
</dbReference>
<dbReference type="InterPro" id="IPR036249">
    <property type="entry name" value="Thioredoxin-like_sf"/>
</dbReference>
<comment type="caution">
    <text evidence="4">The sequence shown here is derived from an EMBL/GenBank/DDBJ whole genome shotgun (WGS) entry which is preliminary data.</text>
</comment>
<feature type="domain" description="Thioredoxin" evidence="3">
    <location>
        <begin position="1"/>
        <end position="106"/>
    </location>
</feature>
<keyword evidence="2" id="KW-0676">Redox-active center</keyword>
<organism evidence="4 5">
    <name type="scientific">Pontibacter locisalis</name>
    <dbReference type="NCBI Taxonomy" id="1719035"/>
    <lineage>
        <taxon>Bacteria</taxon>
        <taxon>Pseudomonadati</taxon>
        <taxon>Bacteroidota</taxon>
        <taxon>Cytophagia</taxon>
        <taxon>Cytophagales</taxon>
        <taxon>Hymenobacteraceae</taxon>
        <taxon>Pontibacter</taxon>
    </lineage>
</organism>
<keyword evidence="1" id="KW-1015">Disulfide bond</keyword>
<evidence type="ECO:0000313" key="4">
    <source>
        <dbReference type="EMBL" id="MFD2514059.1"/>
    </source>
</evidence>
<dbReference type="RefSeq" id="WP_377505857.1">
    <property type="nucleotide sequence ID" value="NZ_JBHULU010000012.1"/>
</dbReference>
<dbReference type="EMBL" id="JBHULU010000012">
    <property type="protein sequence ID" value="MFD2514059.1"/>
    <property type="molecule type" value="Genomic_DNA"/>
</dbReference>
<keyword evidence="5" id="KW-1185">Reference proteome</keyword>
<dbReference type="CDD" id="cd02947">
    <property type="entry name" value="TRX_family"/>
    <property type="match status" value="1"/>
</dbReference>
<dbReference type="PANTHER" id="PTHR46115">
    <property type="entry name" value="THIOREDOXIN-LIKE PROTEIN 1"/>
    <property type="match status" value="1"/>
</dbReference>
<evidence type="ECO:0000256" key="2">
    <source>
        <dbReference type="ARBA" id="ARBA00023284"/>
    </source>
</evidence>
<evidence type="ECO:0000256" key="1">
    <source>
        <dbReference type="ARBA" id="ARBA00023157"/>
    </source>
</evidence>
<sequence length="106" mass="11766">MAVIKATDSDFNEVLNSNQKVVVKYYADWCGSCRLFAPKFKRMSDDESFANIAFVDVNAETSPEARKLAEVTNLPFFAVFKDGKLVDSVAASKEEAVLSLIHKLDV</sequence>
<evidence type="ECO:0000313" key="5">
    <source>
        <dbReference type="Proteomes" id="UP001597544"/>
    </source>
</evidence>